<gene>
    <name evidence="1" type="ORF">BGAPBR_I0068</name>
</gene>
<accession>B8F147</accession>
<sequence length="38" mass="4309">MKPTLLILVRPVLYCSKSISESSEINFRLLTSYFSSNA</sequence>
<proteinExistence type="predicted"/>
<keyword evidence="2" id="KW-1185">Reference proteome</keyword>
<keyword evidence="1" id="KW-0614">Plasmid</keyword>
<reference evidence="1 2" key="1">
    <citation type="journal article" date="2011" name="J. Bacteriol.">
        <title>Whole-genome sequences of two Borrelia afzelii and two Borrelia garinii Lyme disease agent isolates.</title>
        <authorList>
            <person name="Casjens S.R."/>
            <person name="Mongodin E.F."/>
            <person name="Qiu W.-G."/>
            <person name="Dunn J.J."/>
            <person name="Luft B.J."/>
            <person name="Fraser-Liggett C.M."/>
            <person name="Schutzer S.E."/>
        </authorList>
    </citation>
    <scope>NUCLEOTIDE SEQUENCE [LARGE SCALE GENOMIC DNA]</scope>
    <source>
        <strain evidence="1 2">PBr</strain>
    </source>
</reference>
<organism evidence="1 2">
    <name type="scientific">Borreliella garinii PBr</name>
    <dbReference type="NCBI Taxonomy" id="498743"/>
    <lineage>
        <taxon>Bacteria</taxon>
        <taxon>Pseudomonadati</taxon>
        <taxon>Spirochaetota</taxon>
        <taxon>Spirochaetia</taxon>
        <taxon>Spirochaetales</taxon>
        <taxon>Borreliaceae</taxon>
        <taxon>Borreliella</taxon>
    </lineage>
</organism>
<name>B8F147_BORGR</name>
<dbReference type="AlphaFoldDB" id="B8F147"/>
<dbReference type="Proteomes" id="UP000006103">
    <property type="component" value="Plasmid PBr_lp28-4"/>
</dbReference>
<evidence type="ECO:0000313" key="2">
    <source>
        <dbReference type="Proteomes" id="UP000006103"/>
    </source>
</evidence>
<geneLocation type="plasmid" evidence="1 2">
    <name>PBr_lp28-4</name>
</geneLocation>
<dbReference type="EMBL" id="CP001304">
    <property type="protein sequence ID" value="ACL34584.1"/>
    <property type="molecule type" value="Genomic_DNA"/>
</dbReference>
<evidence type="ECO:0000313" key="1">
    <source>
        <dbReference type="EMBL" id="ACL34584.1"/>
    </source>
</evidence>
<protein>
    <submittedName>
        <fullName evidence="1">Uncharacterized protein</fullName>
    </submittedName>
</protein>